<protein>
    <recommendedName>
        <fullName evidence="3 7">Ribosome biogenesis protein Nop10</fullName>
    </recommendedName>
</protein>
<evidence type="ECO:0000313" key="9">
    <source>
        <dbReference type="Proteomes" id="UP000217784"/>
    </source>
</evidence>
<comment type="caution">
    <text evidence="8">The sequence shown here is derived from an EMBL/GenBank/DDBJ whole genome shotgun (WGS) entry which is preliminary data.</text>
</comment>
<dbReference type="AlphaFoldDB" id="A0A2A2H6A2"/>
<dbReference type="Gene3D" id="2.20.28.40">
    <property type="entry name" value="H/ACA ribonucleoprotein complex, subunit Nop10"/>
    <property type="match status" value="1"/>
</dbReference>
<dbReference type="Proteomes" id="UP000217784">
    <property type="component" value="Unassembled WGS sequence"/>
</dbReference>
<dbReference type="GO" id="GO:1990904">
    <property type="term" value="C:ribonucleoprotein complex"/>
    <property type="evidence" value="ECO:0007669"/>
    <property type="project" value="UniProtKB-KW"/>
</dbReference>
<dbReference type="NCBIfam" id="NF009623">
    <property type="entry name" value="PRK13130.1"/>
    <property type="match status" value="1"/>
</dbReference>
<sequence>MKMKMKKCKSCHGYTLKDKCPYCEGKVGVVYPPKYSPEDKYGKYRRILKKQLLKKRSD</sequence>
<evidence type="ECO:0000256" key="5">
    <source>
        <dbReference type="ARBA" id="ARBA00022552"/>
    </source>
</evidence>
<dbReference type="InterPro" id="IPR036756">
    <property type="entry name" value="H/ACA_rnp_Nop10_sf"/>
</dbReference>
<evidence type="ECO:0000256" key="2">
    <source>
        <dbReference type="ARBA" id="ARBA00009462"/>
    </source>
</evidence>
<keyword evidence="9" id="KW-1185">Reference proteome</keyword>
<keyword evidence="6 7" id="KW-0687">Ribonucleoprotein</keyword>
<dbReference type="InterPro" id="IPR023532">
    <property type="entry name" value="Nop10_arc-typ"/>
</dbReference>
<organism evidence="8 9">
    <name type="scientific">Methanobacterium bryantii</name>
    <dbReference type="NCBI Taxonomy" id="2161"/>
    <lineage>
        <taxon>Archaea</taxon>
        <taxon>Methanobacteriati</taxon>
        <taxon>Methanobacteriota</taxon>
        <taxon>Methanomada group</taxon>
        <taxon>Methanobacteria</taxon>
        <taxon>Methanobacteriales</taxon>
        <taxon>Methanobacteriaceae</taxon>
        <taxon>Methanobacterium</taxon>
    </lineage>
</organism>
<evidence type="ECO:0000313" key="8">
    <source>
        <dbReference type="EMBL" id="PAV04932.1"/>
    </source>
</evidence>
<evidence type="ECO:0000256" key="1">
    <source>
        <dbReference type="ARBA" id="ARBA00002325"/>
    </source>
</evidence>
<comment type="function">
    <text evidence="1 7">Involved in ribosome biogenesis; more specifically in 18S rRNA pseudouridylation and in cleavage of pre-rRNA.</text>
</comment>
<accession>A0A2A2H6A2</accession>
<keyword evidence="5 7" id="KW-0698">rRNA processing</keyword>
<proteinExistence type="inferred from homology"/>
<evidence type="ECO:0000256" key="6">
    <source>
        <dbReference type="ARBA" id="ARBA00023274"/>
    </source>
</evidence>
<dbReference type="OrthoDB" id="7259at2157"/>
<comment type="similarity">
    <text evidence="2 7">Belongs to the NOP10 family.</text>
</comment>
<dbReference type="Pfam" id="PF04135">
    <property type="entry name" value="Nop10p"/>
    <property type="match status" value="1"/>
</dbReference>
<keyword evidence="4 7" id="KW-0690">Ribosome biogenesis</keyword>
<evidence type="ECO:0000256" key="4">
    <source>
        <dbReference type="ARBA" id="ARBA00022517"/>
    </source>
</evidence>
<evidence type="ECO:0000256" key="7">
    <source>
        <dbReference type="HAMAP-Rule" id="MF_00803"/>
    </source>
</evidence>
<dbReference type="GO" id="GO:0006364">
    <property type="term" value="P:rRNA processing"/>
    <property type="evidence" value="ECO:0007669"/>
    <property type="project" value="UniProtKB-UniRule"/>
</dbReference>
<reference evidence="8 9" key="1">
    <citation type="journal article" date="2017" name="BMC Genomics">
        <title>Genomic analysis of methanogenic archaea reveals a shift towards energy conservation.</title>
        <authorList>
            <person name="Gilmore S.P."/>
            <person name="Henske J.K."/>
            <person name="Sexton J.A."/>
            <person name="Solomon K.V."/>
            <person name="Seppala S."/>
            <person name="Yoo J.I."/>
            <person name="Huyett L.M."/>
            <person name="Pressman A."/>
            <person name="Cogan J.Z."/>
            <person name="Kivenson V."/>
            <person name="Peng X."/>
            <person name="Tan Y."/>
            <person name="Valentine D.L."/>
            <person name="O'Malley M.A."/>
        </authorList>
    </citation>
    <scope>NUCLEOTIDE SEQUENCE [LARGE SCALE GENOMIC DNA]</scope>
    <source>
        <strain evidence="8 9">M.o.H.</strain>
    </source>
</reference>
<name>A0A2A2H6A2_METBR</name>
<dbReference type="SUPFAM" id="SSF144210">
    <property type="entry name" value="Nop10-like SnoRNP"/>
    <property type="match status" value="1"/>
</dbReference>
<dbReference type="RefSeq" id="WP_069584332.1">
    <property type="nucleotide sequence ID" value="NZ_LMVM01000012.1"/>
</dbReference>
<dbReference type="InterPro" id="IPR007264">
    <property type="entry name" value="H/ACA_rnp_Nop10"/>
</dbReference>
<gene>
    <name evidence="7" type="primary">nop10</name>
    <name evidence="8" type="ORF">ASJ80_11530</name>
</gene>
<dbReference type="EMBL" id="LMVM01000012">
    <property type="protein sequence ID" value="PAV04932.1"/>
    <property type="molecule type" value="Genomic_DNA"/>
</dbReference>
<evidence type="ECO:0000256" key="3">
    <source>
        <dbReference type="ARBA" id="ARBA00018821"/>
    </source>
</evidence>
<dbReference type="GO" id="GO:0001522">
    <property type="term" value="P:pseudouridine synthesis"/>
    <property type="evidence" value="ECO:0007669"/>
    <property type="project" value="InterPro"/>
</dbReference>
<dbReference type="HAMAP" id="MF_00803">
    <property type="entry name" value="Nop10"/>
    <property type="match status" value="1"/>
</dbReference>
<dbReference type="GO" id="GO:0030515">
    <property type="term" value="F:snoRNA binding"/>
    <property type="evidence" value="ECO:0007669"/>
    <property type="project" value="InterPro"/>
</dbReference>